<evidence type="ECO:0000256" key="2">
    <source>
        <dbReference type="ARBA" id="ARBA00022679"/>
    </source>
</evidence>
<dbReference type="SUPFAM" id="SSF52540">
    <property type="entry name" value="P-loop containing nucleoside triphosphate hydrolases"/>
    <property type="match status" value="1"/>
</dbReference>
<proteinExistence type="inferred from homology"/>
<evidence type="ECO:0000256" key="3">
    <source>
        <dbReference type="RuleBase" id="RU361155"/>
    </source>
</evidence>
<evidence type="ECO:0000259" key="5">
    <source>
        <dbReference type="Pfam" id="PF00685"/>
    </source>
</evidence>
<protein>
    <recommendedName>
        <fullName evidence="3">Sulfotransferase</fullName>
        <ecNumber evidence="3">2.8.2.-</ecNumber>
    </recommendedName>
</protein>
<dbReference type="GO" id="GO:0008146">
    <property type="term" value="F:sulfotransferase activity"/>
    <property type="evidence" value="ECO:0007669"/>
    <property type="project" value="InterPro"/>
</dbReference>
<dbReference type="Gene3D" id="3.40.50.300">
    <property type="entry name" value="P-loop containing nucleotide triphosphate hydrolases"/>
    <property type="match status" value="1"/>
</dbReference>
<dbReference type="AlphaFoldDB" id="A0AA39SKW5"/>
<name>A0AA39SKW5_ACESA</name>
<feature type="region of interest" description="Disordered" evidence="4">
    <location>
        <begin position="408"/>
        <end position="431"/>
    </location>
</feature>
<feature type="domain" description="Sulfotransferase" evidence="5">
    <location>
        <begin position="63"/>
        <end position="319"/>
    </location>
</feature>
<dbReference type="EMBL" id="JAUESC010000004">
    <property type="protein sequence ID" value="KAK0594876.1"/>
    <property type="molecule type" value="Genomic_DNA"/>
</dbReference>
<dbReference type="EC" id="2.8.2.-" evidence="3"/>
<evidence type="ECO:0000313" key="7">
    <source>
        <dbReference type="Proteomes" id="UP001168877"/>
    </source>
</evidence>
<organism evidence="6 7">
    <name type="scientific">Acer saccharum</name>
    <name type="common">Sugar maple</name>
    <dbReference type="NCBI Taxonomy" id="4024"/>
    <lineage>
        <taxon>Eukaryota</taxon>
        <taxon>Viridiplantae</taxon>
        <taxon>Streptophyta</taxon>
        <taxon>Embryophyta</taxon>
        <taxon>Tracheophyta</taxon>
        <taxon>Spermatophyta</taxon>
        <taxon>Magnoliopsida</taxon>
        <taxon>eudicotyledons</taxon>
        <taxon>Gunneridae</taxon>
        <taxon>Pentapetalae</taxon>
        <taxon>rosids</taxon>
        <taxon>malvids</taxon>
        <taxon>Sapindales</taxon>
        <taxon>Sapindaceae</taxon>
        <taxon>Hippocastanoideae</taxon>
        <taxon>Acereae</taxon>
        <taxon>Acer</taxon>
    </lineage>
</organism>
<feature type="compositionally biased region" description="Basic and acidic residues" evidence="4">
    <location>
        <begin position="414"/>
        <end position="431"/>
    </location>
</feature>
<keyword evidence="2 3" id="KW-0808">Transferase</keyword>
<dbReference type="Pfam" id="PF00685">
    <property type="entry name" value="Sulfotransfer_1"/>
    <property type="match status" value="1"/>
</dbReference>
<dbReference type="PANTHER" id="PTHR11783">
    <property type="entry name" value="SULFOTRANSFERASE SULT"/>
    <property type="match status" value="1"/>
</dbReference>
<reference evidence="6" key="2">
    <citation type="submission" date="2023-06" db="EMBL/GenBank/DDBJ databases">
        <authorList>
            <person name="Swenson N.G."/>
            <person name="Wegrzyn J.L."/>
            <person name="Mcevoy S.L."/>
        </authorList>
    </citation>
    <scope>NUCLEOTIDE SEQUENCE</scope>
    <source>
        <strain evidence="6">NS2018</strain>
        <tissue evidence="6">Leaf</tissue>
    </source>
</reference>
<evidence type="ECO:0000256" key="1">
    <source>
        <dbReference type="ARBA" id="ARBA00005771"/>
    </source>
</evidence>
<gene>
    <name evidence="6" type="ORF">LWI29_001427</name>
</gene>
<evidence type="ECO:0000313" key="6">
    <source>
        <dbReference type="EMBL" id="KAK0594876.1"/>
    </source>
</evidence>
<accession>A0AA39SKW5</accession>
<keyword evidence="7" id="KW-1185">Reference proteome</keyword>
<sequence length="478" mass="53892">MEAHDIDVYQKTLKRFEELVPTLPRSKGWMTNHLVQYQGFWLIPTSPLKAVILMEDGHFKPQPTDIFLSTFPKAGTTWLKALIFATINRNNFDFSKHPLLTTGPHDCFPFLDPRNFSEIESLPPPRLLSIHYPFCLLPESVTATVGCRFVYVCRNPKDVFVSMWLFSNKMRPKEEPPLSLEEAFEMFSEGVSNHGPFWDHVLGYWKASLESPDKILFLKYEEVKRGPSVRVKKMAQFLGQPFSAEEENQGVVDEIVRMCSFDNLSNLQVNKTGHVVHISHNFDVIVNHSVFFRKGQVGDWENHLTAEMIQRLDHITNEKNEIISQVLRLSEASPAAPPHHPLSFLPISPQFPANFTSRASVCSPPRSPAPTLPVPPEPKARLEIGVLTVPLLPVWIQVSEVESRSWSSCDGGDDLGRLKKDRSSCDSERNHVRGKTSYTVGDFVGVKRKGKSSTVTWVCADRTGSGGASVTRATAWGR</sequence>
<dbReference type="Proteomes" id="UP001168877">
    <property type="component" value="Unassembled WGS sequence"/>
</dbReference>
<evidence type="ECO:0000256" key="4">
    <source>
        <dbReference type="SAM" id="MobiDB-lite"/>
    </source>
</evidence>
<dbReference type="InterPro" id="IPR000863">
    <property type="entry name" value="Sulfotransferase_dom"/>
</dbReference>
<comment type="caution">
    <text evidence="6">The sequence shown here is derived from an EMBL/GenBank/DDBJ whole genome shotgun (WGS) entry which is preliminary data.</text>
</comment>
<dbReference type="InterPro" id="IPR027417">
    <property type="entry name" value="P-loop_NTPase"/>
</dbReference>
<reference evidence="6" key="1">
    <citation type="journal article" date="2022" name="Plant J.">
        <title>Strategies of tolerance reflected in two North American maple genomes.</title>
        <authorList>
            <person name="McEvoy S.L."/>
            <person name="Sezen U.U."/>
            <person name="Trouern-Trend A."/>
            <person name="McMahon S.M."/>
            <person name="Schaberg P.G."/>
            <person name="Yang J."/>
            <person name="Wegrzyn J.L."/>
            <person name="Swenson N.G."/>
        </authorList>
    </citation>
    <scope>NUCLEOTIDE SEQUENCE</scope>
    <source>
        <strain evidence="6">NS2018</strain>
    </source>
</reference>
<comment type="similarity">
    <text evidence="1 3">Belongs to the sulfotransferase 1 family.</text>
</comment>